<dbReference type="InterPro" id="IPR036511">
    <property type="entry name" value="TGT-like_sf"/>
</dbReference>
<dbReference type="InterPro" id="IPR002616">
    <property type="entry name" value="tRNA_ribo_trans-like"/>
</dbReference>
<dbReference type="SUPFAM" id="SSF51713">
    <property type="entry name" value="tRNA-guanine transglycosylase"/>
    <property type="match status" value="1"/>
</dbReference>
<dbReference type="OrthoDB" id="27601at2759"/>
<dbReference type="PANTHER" id="PTHR46064:SF1">
    <property type="entry name" value="QUEUINE TRNA-RIBOSYLTRANSFERASE ACCESSORY SUBUNIT 2"/>
    <property type="match status" value="1"/>
</dbReference>
<evidence type="ECO:0000259" key="2">
    <source>
        <dbReference type="Pfam" id="PF01702"/>
    </source>
</evidence>
<protein>
    <recommendedName>
        <fullName evidence="2">tRNA-guanine(15) transglycosylase-like domain-containing protein</fullName>
    </recommendedName>
</protein>
<dbReference type="AlphaFoldDB" id="A0A5J4WST5"/>
<reference evidence="3 4" key="1">
    <citation type="submission" date="2019-03" db="EMBL/GenBank/DDBJ databases">
        <title>Single cell metagenomics reveals metabolic interactions within the superorganism composed of flagellate Streblomastix strix and complex community of Bacteroidetes bacteria on its surface.</title>
        <authorList>
            <person name="Treitli S.C."/>
            <person name="Kolisko M."/>
            <person name="Husnik F."/>
            <person name="Keeling P."/>
            <person name="Hampl V."/>
        </authorList>
    </citation>
    <scope>NUCLEOTIDE SEQUENCE [LARGE SCALE GENOMIC DNA]</scope>
    <source>
        <strain evidence="3">ST1C</strain>
    </source>
</reference>
<dbReference type="EMBL" id="SNRW01001057">
    <property type="protein sequence ID" value="KAA6397991.1"/>
    <property type="molecule type" value="Genomic_DNA"/>
</dbReference>
<evidence type="ECO:0000313" key="3">
    <source>
        <dbReference type="EMBL" id="KAA6397991.1"/>
    </source>
</evidence>
<accession>A0A5J4WST5</accession>
<dbReference type="Proteomes" id="UP000324800">
    <property type="component" value="Unassembled WGS sequence"/>
</dbReference>
<dbReference type="Pfam" id="PF01702">
    <property type="entry name" value="TGT"/>
    <property type="match status" value="1"/>
</dbReference>
<dbReference type="InterPro" id="IPR050852">
    <property type="entry name" value="Queuine_tRNA-ribosyltrfase"/>
</dbReference>
<name>A0A5J4WST5_9EUKA</name>
<organism evidence="3 4">
    <name type="scientific">Streblomastix strix</name>
    <dbReference type="NCBI Taxonomy" id="222440"/>
    <lineage>
        <taxon>Eukaryota</taxon>
        <taxon>Metamonada</taxon>
        <taxon>Preaxostyla</taxon>
        <taxon>Oxymonadida</taxon>
        <taxon>Streblomastigidae</taxon>
        <taxon>Streblomastix</taxon>
    </lineage>
</organism>
<comment type="caution">
    <text evidence="3">The sequence shown here is derived from an EMBL/GenBank/DDBJ whole genome shotgun (WGS) entry which is preliminary data.</text>
</comment>
<evidence type="ECO:0000256" key="1">
    <source>
        <dbReference type="SAM" id="MobiDB-lite"/>
    </source>
</evidence>
<feature type="region of interest" description="Disordered" evidence="1">
    <location>
        <begin position="249"/>
        <end position="276"/>
    </location>
</feature>
<sequence>MYQIIAQTGRARVGMLRTRTKLLETPFLLVGSSRGIIPHIPFDIQCEIDGLDAVGEVFAQICENNGDTLIQKLGRTIHTHIYPINEDQAIPALFLRIRDPFEFNFEGIMNEKFVTVISGSGRMQITPEKFINSCGILRPDIAVAPSVEKETQNIGIQGVVIGGLNLGESSEQRKERIRKVMPLLDPQLPRVYVGSNCADDIIFSIIEGIDIIDSRTINDVLGILQNEIEDINKDKENKQGIDQLILVDSKTKEKESDPKKDMEKDEEKEDKCEDHQFGRWGIEETPNQKRNTGMRLHQNEKEKVRKMIKDGFREDEEEKKGKIKLQEEIIIKSEENDKDQKDRGDVLMFLERYCEFLSELRQNDNQIYE</sequence>
<proteinExistence type="predicted"/>
<dbReference type="PANTHER" id="PTHR46064">
    <property type="entry name" value="QUEUINE TRNA-RIBOSYLTRANSFERASE ACCESSORY SUBUNIT 2"/>
    <property type="match status" value="1"/>
</dbReference>
<gene>
    <name evidence="3" type="ORF">EZS28_006483</name>
</gene>
<dbReference type="Gene3D" id="3.20.20.105">
    <property type="entry name" value="Queuine tRNA-ribosyltransferase-like"/>
    <property type="match status" value="2"/>
</dbReference>
<evidence type="ECO:0000313" key="4">
    <source>
        <dbReference type="Proteomes" id="UP000324800"/>
    </source>
</evidence>
<dbReference type="GO" id="GO:0006400">
    <property type="term" value="P:tRNA modification"/>
    <property type="evidence" value="ECO:0007669"/>
    <property type="project" value="InterPro"/>
</dbReference>
<feature type="domain" description="tRNA-guanine(15) transglycosylase-like" evidence="2">
    <location>
        <begin position="149"/>
        <end position="215"/>
    </location>
</feature>